<dbReference type="Pfam" id="PF11882">
    <property type="entry name" value="DUF3402"/>
    <property type="match status" value="1"/>
</dbReference>
<dbReference type="EMBL" id="KE375011">
    <property type="protein sequence ID" value="EPQ65998.1"/>
    <property type="molecule type" value="Genomic_DNA"/>
</dbReference>
<reference evidence="5" key="2">
    <citation type="submission" date="2013-01" db="EMBL/GenBank/DDBJ databases">
        <title>The wheat powdery mildew genome reveals unique evolution of an obligate biotroph.</title>
        <authorList>
            <person name="Oberhaensli S."/>
            <person name="Wicker T."/>
            <person name="Keller B."/>
        </authorList>
    </citation>
    <scope>NUCLEOTIDE SEQUENCE</scope>
    <source>
        <strain evidence="5">96224</strain>
    </source>
</reference>
<dbReference type="InterPro" id="IPR040185">
    <property type="entry name" value="Far11/STRP"/>
</dbReference>
<feature type="non-terminal residue" evidence="6">
    <location>
        <position position="997"/>
    </location>
</feature>
<feature type="transmembrane region" description="Helical" evidence="2">
    <location>
        <begin position="210"/>
        <end position="228"/>
    </location>
</feature>
<dbReference type="AlphaFoldDB" id="A0A061HKY2"/>
<evidence type="ECO:0000259" key="4">
    <source>
        <dbReference type="SMART" id="SM01293"/>
    </source>
</evidence>
<gene>
    <name evidence="5" type="ORF">BGT96224_A21100</name>
    <name evidence="6" type="ORF">BGT96224V2_LOCUS2232</name>
</gene>
<dbReference type="PANTHER" id="PTHR13239">
    <property type="entry name" value="PROTEIN REQUIRED FOR HYPHAL ANASTOMOSIS HAM-2"/>
    <property type="match status" value="1"/>
</dbReference>
<dbReference type="OrthoDB" id="18234at2759"/>
<dbReference type="InterPro" id="IPR021819">
    <property type="entry name" value="Far11/STRP_C"/>
</dbReference>
<dbReference type="Proteomes" id="UP000053110">
    <property type="component" value="Unassembled WGS sequence"/>
</dbReference>
<evidence type="ECO:0000259" key="3">
    <source>
        <dbReference type="SMART" id="SM01292"/>
    </source>
</evidence>
<evidence type="ECO:0000256" key="1">
    <source>
        <dbReference type="SAM" id="MobiDB-lite"/>
    </source>
</evidence>
<dbReference type="SMART" id="SM01293">
    <property type="entry name" value="DUF3402"/>
    <property type="match status" value="1"/>
</dbReference>
<reference evidence="7" key="1">
    <citation type="journal article" date="2013" name="Nat. Genet.">
        <title>The wheat powdery mildew genome shows the unique evolution of an obligate biotroph.</title>
        <authorList>
            <person name="Wicker T."/>
            <person name="Oberhaensli S."/>
            <person name="Parlange F."/>
            <person name="Buchmann J.P."/>
            <person name="Shatalina M."/>
            <person name="Roffler S."/>
            <person name="Ben-David R."/>
            <person name="Dolezel J."/>
            <person name="Simkova H."/>
            <person name="Schulze-Lefert P."/>
            <person name="Spanu P.D."/>
            <person name="Bruggmann R."/>
            <person name="Amselem J."/>
            <person name="Quesneville H."/>
            <person name="Ver Loren van Themaat E."/>
            <person name="Paape T."/>
            <person name="Shimizu K.K."/>
            <person name="Keller B."/>
        </authorList>
    </citation>
    <scope>NUCLEOTIDE SEQUENCE [LARGE SCALE GENOMIC DNA]</scope>
    <source>
        <strain evidence="7">96224</strain>
    </source>
</reference>
<organism evidence="6">
    <name type="scientific">Blumeria graminis f. sp. tritici 96224</name>
    <dbReference type="NCBI Taxonomy" id="1268274"/>
    <lineage>
        <taxon>Eukaryota</taxon>
        <taxon>Fungi</taxon>
        <taxon>Dikarya</taxon>
        <taxon>Ascomycota</taxon>
        <taxon>Pezizomycotina</taxon>
        <taxon>Leotiomycetes</taxon>
        <taxon>Erysiphales</taxon>
        <taxon>Erysiphaceae</taxon>
        <taxon>Blumeria</taxon>
    </lineage>
</organism>
<dbReference type="PANTHER" id="PTHR13239:SF4">
    <property type="entry name" value="AT25231P"/>
    <property type="match status" value="1"/>
</dbReference>
<dbReference type="SMART" id="SM01292">
    <property type="entry name" value="N1221"/>
    <property type="match status" value="1"/>
</dbReference>
<keyword evidence="2" id="KW-0812">Transmembrane</keyword>
<feature type="region of interest" description="Disordered" evidence="1">
    <location>
        <begin position="619"/>
        <end position="642"/>
    </location>
</feature>
<name>A0A061HKY2_BLUGR</name>
<keyword evidence="2" id="KW-0472">Membrane</keyword>
<evidence type="ECO:0000313" key="5">
    <source>
        <dbReference type="EMBL" id="EPQ65998.1"/>
    </source>
</evidence>
<evidence type="ECO:0000313" key="7">
    <source>
        <dbReference type="Proteomes" id="UP000053110"/>
    </source>
</evidence>
<keyword evidence="2" id="KW-1133">Transmembrane helix</keyword>
<evidence type="ECO:0000313" key="6">
    <source>
        <dbReference type="EMBL" id="SUZ09055.1"/>
    </source>
</evidence>
<reference evidence="6" key="3">
    <citation type="submission" date="2018-07" db="EMBL/GenBank/DDBJ databases">
        <authorList>
            <person name="Quirk P.G."/>
            <person name="Krulwich T.A."/>
        </authorList>
    </citation>
    <scope>NUCLEOTIDE SEQUENCE</scope>
    <source>
        <strain evidence="6">96224</strain>
    </source>
</reference>
<sequence>MHSLYSLRQSNNRRTVHETQDVADTGIAVTVLPAPLQSFPTSRSQLTLNQNNPQAPLPQSTFSNIDNTKDDLSLPQLRRIVAEIPKTEAIPYAFTYADTASFEDEINEWFSYSDAEYKRLIHAKDIFQARWKKFGSKPWTLSEKSVCEQFVKKEISELQTSSSNKRWKSLQTILHVVLGVWDVMACIDAKNNPRASLLKASSKQVSQMKFGLNLVVMAGGIPILFNILQNVFQIRKNISFQDSAFSTEKLPYIQNELNAITSIFYLIIEEIRYDNTGLATARKDLFKSSPNLVSYLIDVTASLRWDEASILPQKKVFLLLWKSILLTLGGTAELNNVKKETNEDKNSGDKGEKLITASPLDYHIFRQEIISKYPAYIPPQPLIPLEPENNSILPPLFSRPQIANRTNAGIITSAIDVNSSGASILHQPVHIATPAPSPPPSPPVGGKAGKKQNYQTNQNFPFIYPPLDSSSSSAGGKGLAGLQELIVGRKWKGSDIPKSILEAGDLFSKRMRMSRSMRQLWDEREKFIKSERGWDDEEDPFDFGDSDPETIMKNRISKLLSKPDQPNIDHGTNNCLSDDSKQKLGLVEDIYKNSLPHLQSLVIVLLRAMQENINLMGQYEEQSQGSRDANPRRNTSHGQQRVQEPLNASLPYAWSSNIQNEELVAPRTREIISKAVSAIILLLLKWFKISHILKFEYFTQLLLDSNYLALTLKSIAHQEIEKVVNIMTDRDEKSFFAFCNSNSDYSSFDGEQTTKCMPEDNIDDAVPPPIKLRRDTISPFETQNGVPSCSSEEEYSTRTHPILVTDDVSNSNKVSADKIIYEFSWRNFFSLINLLRIMQKVCKNKTHRNLLLVQYKSSNILKRVLKISQPCLRLYTLKLFKNQVPYCGRRWRQGNMRVITAVYLHCRPELRDDWLAGGNISTDVDEALPLEQALRALTHWHNIKRYPSEMGINPTIITKENDFFLNELEKMEIQDESIYDGEGIVDSGWENVGNAGW</sequence>
<dbReference type="InterPro" id="IPR012486">
    <property type="entry name" value="Far11/STRP_N"/>
</dbReference>
<evidence type="ECO:0000256" key="2">
    <source>
        <dbReference type="SAM" id="Phobius"/>
    </source>
</evidence>
<dbReference type="GO" id="GO:0007010">
    <property type="term" value="P:cytoskeleton organization"/>
    <property type="evidence" value="ECO:0007669"/>
    <property type="project" value="TreeGrafter"/>
</dbReference>
<dbReference type="GO" id="GO:0005829">
    <property type="term" value="C:cytosol"/>
    <property type="evidence" value="ECO:0007669"/>
    <property type="project" value="TreeGrafter"/>
</dbReference>
<dbReference type="HOGENOM" id="CLU_003184_0_0_1"/>
<feature type="domain" description="Far11/STRP N-terminal" evidence="3">
    <location>
        <begin position="89"/>
        <end position="389"/>
    </location>
</feature>
<protein>
    <submittedName>
        <fullName evidence="6">BgtA-21100</fullName>
    </submittedName>
</protein>
<dbReference type="EMBL" id="UIGY01000038">
    <property type="protein sequence ID" value="SUZ09055.1"/>
    <property type="molecule type" value="Genomic_DNA"/>
</dbReference>
<dbReference type="Pfam" id="PF07923">
    <property type="entry name" value="N1221"/>
    <property type="match status" value="1"/>
</dbReference>
<accession>A0A061HKY2</accession>
<feature type="domain" description="Far11/STRP C-terminal" evidence="4">
    <location>
        <begin position="497"/>
        <end position="968"/>
    </location>
</feature>
<proteinExistence type="predicted"/>